<accession>A0AAE1I2D3</accession>
<comment type="cofactor">
    <cofactor evidence="1 13">
        <name>heme</name>
        <dbReference type="ChEBI" id="CHEBI:30413"/>
    </cofactor>
</comment>
<dbReference type="InterPro" id="IPR017972">
    <property type="entry name" value="Cyt_P450_CS"/>
</dbReference>
<dbReference type="PROSITE" id="PS50096">
    <property type="entry name" value="IQ"/>
    <property type="match status" value="1"/>
</dbReference>
<dbReference type="GO" id="GO:0005506">
    <property type="term" value="F:iron ion binding"/>
    <property type="evidence" value="ECO:0007669"/>
    <property type="project" value="InterPro"/>
</dbReference>
<keyword evidence="17" id="KW-1185">Reference proteome</keyword>
<evidence type="ECO:0000256" key="9">
    <source>
        <dbReference type="ARBA" id="ARBA00023002"/>
    </source>
</evidence>
<evidence type="ECO:0000256" key="12">
    <source>
        <dbReference type="ARBA" id="ARBA00023136"/>
    </source>
</evidence>
<dbReference type="GO" id="GO:0016705">
    <property type="term" value="F:oxidoreductase activity, acting on paired donors, with incorporation or reduction of molecular oxygen"/>
    <property type="evidence" value="ECO:0007669"/>
    <property type="project" value="InterPro"/>
</dbReference>
<dbReference type="PRINTS" id="PR00385">
    <property type="entry name" value="P450"/>
</dbReference>
<comment type="similarity">
    <text evidence="4 14">Belongs to the cytochrome P450 family.</text>
</comment>
<dbReference type="InterPro" id="IPR002401">
    <property type="entry name" value="Cyt_P450_E_grp-I"/>
</dbReference>
<proteinExistence type="inferred from homology"/>
<dbReference type="InterPro" id="IPR036396">
    <property type="entry name" value="Cyt_P450_sf"/>
</dbReference>
<dbReference type="InterPro" id="IPR001128">
    <property type="entry name" value="Cyt_P450"/>
</dbReference>
<evidence type="ECO:0000313" key="17">
    <source>
        <dbReference type="Proteomes" id="UP001219518"/>
    </source>
</evidence>
<keyword evidence="5 13" id="KW-0349">Heme</keyword>
<dbReference type="EMBL" id="JAHWGI010001434">
    <property type="protein sequence ID" value="KAK3932207.1"/>
    <property type="molecule type" value="Genomic_DNA"/>
</dbReference>
<keyword evidence="8" id="KW-0492">Microsome</keyword>
<protein>
    <submittedName>
        <fullName evidence="16">Cytochrome P450 6a8</fullName>
    </submittedName>
</protein>
<reference evidence="16" key="1">
    <citation type="submission" date="2021-07" db="EMBL/GenBank/DDBJ databases">
        <authorList>
            <person name="Catto M.A."/>
            <person name="Jacobson A."/>
            <person name="Kennedy G."/>
            <person name="Labadie P."/>
            <person name="Hunt B.G."/>
            <person name="Srinivasan R."/>
        </authorList>
    </citation>
    <scope>NUCLEOTIDE SEQUENCE</scope>
    <source>
        <strain evidence="16">PL_HMW_Pooled</strain>
        <tissue evidence="16">Head</tissue>
    </source>
</reference>
<dbReference type="InterPro" id="IPR050476">
    <property type="entry name" value="Insect_CytP450_Detox"/>
</dbReference>
<keyword evidence="7" id="KW-0256">Endoplasmic reticulum</keyword>
<evidence type="ECO:0000256" key="6">
    <source>
        <dbReference type="ARBA" id="ARBA00022723"/>
    </source>
</evidence>
<evidence type="ECO:0000256" key="15">
    <source>
        <dbReference type="SAM" id="Phobius"/>
    </source>
</evidence>
<keyword evidence="11 14" id="KW-0503">Monooxygenase</keyword>
<keyword evidence="9 14" id="KW-0560">Oxidoreductase</keyword>
<evidence type="ECO:0000256" key="8">
    <source>
        <dbReference type="ARBA" id="ARBA00022848"/>
    </source>
</evidence>
<gene>
    <name evidence="16" type="ORF">KUF71_011535</name>
</gene>
<dbReference type="Gene3D" id="1.10.630.10">
    <property type="entry name" value="Cytochrome P450"/>
    <property type="match status" value="1"/>
</dbReference>
<dbReference type="Proteomes" id="UP001219518">
    <property type="component" value="Unassembled WGS sequence"/>
</dbReference>
<dbReference type="CDD" id="cd11056">
    <property type="entry name" value="CYP6-like"/>
    <property type="match status" value="1"/>
</dbReference>
<dbReference type="PANTHER" id="PTHR24292">
    <property type="entry name" value="CYTOCHROME P450"/>
    <property type="match status" value="1"/>
</dbReference>
<evidence type="ECO:0000256" key="3">
    <source>
        <dbReference type="ARBA" id="ARBA00004406"/>
    </source>
</evidence>
<sequence length="524" mass="58488">MLLSAVMGLVPVVGVFEVLVALVVLLAIRYYVRTASFWTSRGVMSKSGVPILGSAPALLMQTEYRGTIMQKFYREARAKNEPCVGLFVGSQPSLLVVDQDMLRSVLVKDFSHFMDRGMAFDRHREPLTANLFNIEGAEWRALRHKLTPTFTSGKMRNMFPLVQACADELTAVLAAEAASGRPVEMFELLARFTTDIIGSCAFGIQANALKDPNSEFRAMGRQAFDMNILQTFFSVVMPKALPYVKAIFPNVRLINKSVADFFTRQASVLGATFEENVEYRQKNKVVRHDFVDILMQLKSKNSGDTDGIDADILPAQAFVFFLAGFETSSSTLGNVMTELAHNPDVQDKVRAEVERVLAKHNGNITYEALGELTYMEQVIDETMRLYPAASNMARVANEDYVLPTTTADGKPAVLPKGIKVIIPIFALHRDPEFYPEPDKFNPDNFTEEAKRSRPHFAFMPFGEGPRICIGLRFAMMQMKSGLATILRSYRVLPVEGANDYPPVFEERTFVTKVKGGNKVILRAL</sequence>
<dbReference type="Pfam" id="PF00067">
    <property type="entry name" value="p450"/>
    <property type="match status" value="1"/>
</dbReference>
<keyword evidence="10 13" id="KW-0408">Iron</keyword>
<evidence type="ECO:0000256" key="4">
    <source>
        <dbReference type="ARBA" id="ARBA00010617"/>
    </source>
</evidence>
<dbReference type="AlphaFoldDB" id="A0AAE1I2D3"/>
<keyword evidence="15" id="KW-0812">Transmembrane</keyword>
<name>A0AAE1I2D3_9NEOP</name>
<evidence type="ECO:0000313" key="16">
    <source>
        <dbReference type="EMBL" id="KAK3932207.1"/>
    </source>
</evidence>
<dbReference type="FunFam" id="1.10.630.10:FF:000042">
    <property type="entry name" value="Cytochrome P450"/>
    <property type="match status" value="1"/>
</dbReference>
<evidence type="ECO:0000256" key="7">
    <source>
        <dbReference type="ARBA" id="ARBA00022824"/>
    </source>
</evidence>
<dbReference type="PRINTS" id="PR00463">
    <property type="entry name" value="EP450I"/>
</dbReference>
<feature type="binding site" description="axial binding residue" evidence="13">
    <location>
        <position position="468"/>
    </location>
    <ligand>
        <name>heme</name>
        <dbReference type="ChEBI" id="CHEBI:30413"/>
    </ligand>
    <ligandPart>
        <name>Fe</name>
        <dbReference type="ChEBI" id="CHEBI:18248"/>
    </ligandPart>
</feature>
<feature type="transmembrane region" description="Helical" evidence="15">
    <location>
        <begin position="6"/>
        <end position="32"/>
    </location>
</feature>
<evidence type="ECO:0000256" key="10">
    <source>
        <dbReference type="ARBA" id="ARBA00023004"/>
    </source>
</evidence>
<evidence type="ECO:0000256" key="14">
    <source>
        <dbReference type="RuleBase" id="RU000461"/>
    </source>
</evidence>
<keyword evidence="6 13" id="KW-0479">Metal-binding</keyword>
<keyword evidence="15" id="KW-1133">Transmembrane helix</keyword>
<evidence type="ECO:0000256" key="13">
    <source>
        <dbReference type="PIRSR" id="PIRSR602401-1"/>
    </source>
</evidence>
<organism evidence="16 17">
    <name type="scientific">Frankliniella fusca</name>
    <dbReference type="NCBI Taxonomy" id="407009"/>
    <lineage>
        <taxon>Eukaryota</taxon>
        <taxon>Metazoa</taxon>
        <taxon>Ecdysozoa</taxon>
        <taxon>Arthropoda</taxon>
        <taxon>Hexapoda</taxon>
        <taxon>Insecta</taxon>
        <taxon>Pterygota</taxon>
        <taxon>Neoptera</taxon>
        <taxon>Paraneoptera</taxon>
        <taxon>Thysanoptera</taxon>
        <taxon>Terebrantia</taxon>
        <taxon>Thripoidea</taxon>
        <taxon>Thripidae</taxon>
        <taxon>Frankliniella</taxon>
    </lineage>
</organism>
<reference evidence="16" key="2">
    <citation type="journal article" date="2023" name="BMC Genomics">
        <title>Pest status, molecular evolution, and epigenetic factors derived from the genome assembly of Frankliniella fusca, a thysanopteran phytovirus vector.</title>
        <authorList>
            <person name="Catto M.A."/>
            <person name="Labadie P.E."/>
            <person name="Jacobson A.L."/>
            <person name="Kennedy G.G."/>
            <person name="Srinivasan R."/>
            <person name="Hunt B.G."/>
        </authorList>
    </citation>
    <scope>NUCLEOTIDE SEQUENCE</scope>
    <source>
        <strain evidence="16">PL_HMW_Pooled</strain>
    </source>
</reference>
<dbReference type="PROSITE" id="PS00086">
    <property type="entry name" value="CYTOCHROME_P450"/>
    <property type="match status" value="1"/>
</dbReference>
<comment type="subcellular location">
    <subcellularLocation>
        <location evidence="3">Endoplasmic reticulum membrane</location>
        <topology evidence="3">Peripheral membrane protein</topology>
    </subcellularLocation>
    <subcellularLocation>
        <location evidence="2">Microsome membrane</location>
        <topology evidence="2">Peripheral membrane protein</topology>
    </subcellularLocation>
</comment>
<dbReference type="GO" id="GO:0020037">
    <property type="term" value="F:heme binding"/>
    <property type="evidence" value="ECO:0007669"/>
    <property type="project" value="InterPro"/>
</dbReference>
<dbReference type="GO" id="GO:0004497">
    <property type="term" value="F:monooxygenase activity"/>
    <property type="evidence" value="ECO:0007669"/>
    <property type="project" value="UniProtKB-KW"/>
</dbReference>
<evidence type="ECO:0000256" key="5">
    <source>
        <dbReference type="ARBA" id="ARBA00022617"/>
    </source>
</evidence>
<evidence type="ECO:0000256" key="11">
    <source>
        <dbReference type="ARBA" id="ARBA00023033"/>
    </source>
</evidence>
<dbReference type="PANTHER" id="PTHR24292:SF100">
    <property type="entry name" value="CYTOCHROME P450 6A16, ISOFORM B-RELATED"/>
    <property type="match status" value="1"/>
</dbReference>
<evidence type="ECO:0000256" key="1">
    <source>
        <dbReference type="ARBA" id="ARBA00001971"/>
    </source>
</evidence>
<comment type="caution">
    <text evidence="16">The sequence shown here is derived from an EMBL/GenBank/DDBJ whole genome shotgun (WGS) entry which is preliminary data.</text>
</comment>
<keyword evidence="12 15" id="KW-0472">Membrane</keyword>
<dbReference type="GO" id="GO:0005789">
    <property type="term" value="C:endoplasmic reticulum membrane"/>
    <property type="evidence" value="ECO:0007669"/>
    <property type="project" value="UniProtKB-SubCell"/>
</dbReference>
<evidence type="ECO:0000256" key="2">
    <source>
        <dbReference type="ARBA" id="ARBA00004174"/>
    </source>
</evidence>
<dbReference type="SUPFAM" id="SSF48264">
    <property type="entry name" value="Cytochrome P450"/>
    <property type="match status" value="1"/>
</dbReference>